<evidence type="ECO:0000256" key="1">
    <source>
        <dbReference type="ARBA" id="ARBA00007378"/>
    </source>
</evidence>
<gene>
    <name evidence="2" type="ORF">GH984_06895</name>
</gene>
<dbReference type="RefSeq" id="WP_153719472.1">
    <property type="nucleotide sequence ID" value="NZ_WJPP01000003.1"/>
</dbReference>
<dbReference type="SUPFAM" id="SSF82784">
    <property type="entry name" value="OsmC-like"/>
    <property type="match status" value="1"/>
</dbReference>
<dbReference type="PANTHER" id="PTHR33797:SF2">
    <property type="entry name" value="ORGANIC HYDROPEROXIDE RESISTANCE PROTEIN-LIKE"/>
    <property type="match status" value="1"/>
</dbReference>
<dbReference type="Proteomes" id="UP000433788">
    <property type="component" value="Unassembled WGS sequence"/>
</dbReference>
<dbReference type="InterPro" id="IPR003718">
    <property type="entry name" value="OsmC/Ohr_fam"/>
</dbReference>
<evidence type="ECO:0000313" key="3">
    <source>
        <dbReference type="Proteomes" id="UP000433788"/>
    </source>
</evidence>
<name>A0A6N7QR10_9GAMM</name>
<dbReference type="Gene3D" id="2.20.25.10">
    <property type="match status" value="1"/>
</dbReference>
<comment type="similarity">
    <text evidence="1">Belongs to the OsmC/Ohr family.</text>
</comment>
<reference evidence="2 3" key="1">
    <citation type="submission" date="2019-11" db="EMBL/GenBank/DDBJ databases">
        <authorList>
            <person name="Zhang X.Y."/>
        </authorList>
    </citation>
    <scope>NUCLEOTIDE SEQUENCE [LARGE SCALE GENOMIC DNA]</scope>
    <source>
        <strain evidence="2 3">C176</strain>
    </source>
</reference>
<dbReference type="NCBIfam" id="TIGR03561">
    <property type="entry name" value="organ_hyd_perox"/>
    <property type="match status" value="1"/>
</dbReference>
<dbReference type="Pfam" id="PF02566">
    <property type="entry name" value="OsmC"/>
    <property type="match status" value="1"/>
</dbReference>
<dbReference type="InterPro" id="IPR019953">
    <property type="entry name" value="OHR"/>
</dbReference>
<sequence length="140" mass="14177">MEVMYKTTGTATGGRQGHASIEGGALDVKLTPPKELGGPGGDGTNPEQLFACGYSACFLGAMQFVGGQEGIAIPAETTVTATVALGKRDDGEGFTIAVDLTVNIPGIDKAQAEELVGKAHVVCPYSYATKGNISVSTALA</sequence>
<keyword evidence="3" id="KW-1185">Reference proteome</keyword>
<accession>A0A6N7QR10</accession>
<dbReference type="PANTHER" id="PTHR33797">
    <property type="entry name" value="ORGANIC HYDROPEROXIDE RESISTANCE PROTEIN-LIKE"/>
    <property type="match status" value="1"/>
</dbReference>
<organism evidence="2 3">
    <name type="scientific">Spiribacter salilacus</name>
    <dbReference type="NCBI Taxonomy" id="2664894"/>
    <lineage>
        <taxon>Bacteria</taxon>
        <taxon>Pseudomonadati</taxon>
        <taxon>Pseudomonadota</taxon>
        <taxon>Gammaproteobacteria</taxon>
        <taxon>Chromatiales</taxon>
        <taxon>Ectothiorhodospiraceae</taxon>
        <taxon>Spiribacter</taxon>
    </lineage>
</organism>
<dbReference type="EMBL" id="WJPP01000003">
    <property type="protein sequence ID" value="MRH78432.1"/>
    <property type="molecule type" value="Genomic_DNA"/>
</dbReference>
<dbReference type="AlphaFoldDB" id="A0A6N7QR10"/>
<dbReference type="InterPro" id="IPR015946">
    <property type="entry name" value="KH_dom-like_a/b"/>
</dbReference>
<comment type="caution">
    <text evidence="2">The sequence shown here is derived from an EMBL/GenBank/DDBJ whole genome shotgun (WGS) entry which is preliminary data.</text>
</comment>
<dbReference type="InterPro" id="IPR036102">
    <property type="entry name" value="OsmC/Ohrsf"/>
</dbReference>
<proteinExistence type="inferred from homology"/>
<protein>
    <submittedName>
        <fullName evidence="2">Ohr family peroxiredoxin</fullName>
    </submittedName>
</protein>
<evidence type="ECO:0000313" key="2">
    <source>
        <dbReference type="EMBL" id="MRH78432.1"/>
    </source>
</evidence>
<dbReference type="GO" id="GO:0006979">
    <property type="term" value="P:response to oxidative stress"/>
    <property type="evidence" value="ECO:0007669"/>
    <property type="project" value="InterPro"/>
</dbReference>
<dbReference type="Gene3D" id="3.30.300.20">
    <property type="match status" value="1"/>
</dbReference>